<name>A0A914XA42_9BILA</name>
<dbReference type="GO" id="GO:0006397">
    <property type="term" value="P:mRNA processing"/>
    <property type="evidence" value="ECO:0007669"/>
    <property type="project" value="InterPro"/>
</dbReference>
<proteinExistence type="inferred from homology"/>
<organism evidence="10 11">
    <name type="scientific">Plectus sambesii</name>
    <dbReference type="NCBI Taxonomy" id="2011161"/>
    <lineage>
        <taxon>Eukaryota</taxon>
        <taxon>Metazoa</taxon>
        <taxon>Ecdysozoa</taxon>
        <taxon>Nematoda</taxon>
        <taxon>Chromadorea</taxon>
        <taxon>Plectida</taxon>
        <taxon>Plectina</taxon>
        <taxon>Plectoidea</taxon>
        <taxon>Plectidae</taxon>
        <taxon>Plectus</taxon>
    </lineage>
</organism>
<keyword evidence="6" id="KW-0175">Coiled coil</keyword>
<dbReference type="Pfam" id="PF16134">
    <property type="entry name" value="THOC2_N"/>
    <property type="match status" value="2"/>
</dbReference>
<sequence>MQSPHFKLLRLCRDVINGSLKPDVVATQLKELTQQNAETPSLLLDVLQVVDAEAELVDAAGSGRKRLEALVTLVSGSLLPDDVLKLELDAVGASDTSTKSRLVKTKTRLFYKQLKFNLLREESEGYAKLLTELTDFNDNLGAAIALGRVRCLIGQFNLDPNRVLDIILECFECCPERSTFFCALLKEFKASKEDVCHILGFKFTFYHGKTVSRTPDSLYKVAGLLCHQNLLDLHSLCSYLTPKLDDLMNDHKKRMEEASKRAKKAEVVSSAAVAEPAAPNGDVAPPSGTAFAVVTANHDADDDDDTDTLAENQKLGLTCALLEIGDWTLAKQMLDRLPEYYAVNSSRRIATAIIDMIGAAIEGLYREKCQDQQACADLPRRSTSKRRLHLARGATTFASATSWKDLADNLLPVLGYLGPNMAYRPLVMTKLIRLVSAFFLEKAVFEKNSLKDGNDGSVVDPDLAEFERISPLLIDLCDEVLVPSLTLADGNSALADELWLLLSQFPYTLRYRFYGRWKSTHTLRHPGLLLRRGRVVGKTRYVVKRLSKETTKIIGRQIGKLSHTHPAVVFDYLLNQIQTFENLIGPVVESVRFLTFLEFDVLSYCIIEHLASPDKQQLKASDGTLSPWLQSLATFVGTAFKKYNMELTGVLQYVANQLKNGKSFDLLVLREVIQNMSGIETTSALTIEQLEALAGGDVLRQEGGSFGQVKNVRRATNRLREALFQEDLVVGLCILTAQQRGCIIYKESESFPLKLAGQMLDQCQDTLVQFGNFLSTNLRPDDYSKRMPSAPELISQYHLAPDAAMFLARPIFISAVNAKYERTKNADKDRDDKGRLSIERKNIMYHAAFSSLARELSDKLKAELPDGMWTDLSPSLFITFWSLTMYDLNVPVASYDREIEKVKKAIQIVQDNVEGLSKTKRTKEEERLKNLENRLSDEKRRQMEHVDRVKHMFRTDREGYFASTGARVNQITQFMQTCILPRAIFTDMDAIYCAKFIELLHSQRTHFFPTAVFLDKLFFDVGSLIAGLSENEANFFGRFLSALLEHVMRWHSDKAIYDKECFGFPGFFSKMRRPNTAVDSTLPDDAVPYDGYRSLCFKWHRCLTRSFIAILGSSSYILVRNGLQVLLKLLSSYPIISGHVLAIEKRVVTVRDQEKGKRDDLSLMAASYANRRKVRK</sequence>
<dbReference type="GO" id="GO:0000445">
    <property type="term" value="C:THO complex part of transcription export complex"/>
    <property type="evidence" value="ECO:0007669"/>
    <property type="project" value="TreeGrafter"/>
</dbReference>
<dbReference type="InterPro" id="IPR040007">
    <property type="entry name" value="Tho2"/>
</dbReference>
<comment type="subcellular location">
    <subcellularLocation>
        <location evidence="1">Nucleus</location>
    </subcellularLocation>
</comment>
<dbReference type="PANTHER" id="PTHR21597">
    <property type="entry name" value="THO2 PROTEIN"/>
    <property type="match status" value="1"/>
</dbReference>
<dbReference type="Proteomes" id="UP000887566">
    <property type="component" value="Unplaced"/>
</dbReference>
<accession>A0A914XA42</accession>
<evidence type="ECO:0000313" key="11">
    <source>
        <dbReference type="WBParaSite" id="PSAMB.scaffold705size43410.g8264.t1"/>
    </source>
</evidence>
<evidence type="ECO:0000256" key="4">
    <source>
        <dbReference type="ARBA" id="ARBA00023242"/>
    </source>
</evidence>
<keyword evidence="10" id="KW-1185">Reference proteome</keyword>
<evidence type="ECO:0000256" key="3">
    <source>
        <dbReference type="ARBA" id="ARBA00019596"/>
    </source>
</evidence>
<feature type="domain" description="THO complex subunitTHOC2 C-terminal" evidence="7">
    <location>
        <begin position="869"/>
        <end position="1169"/>
    </location>
</feature>
<comment type="similarity">
    <text evidence="2">Belongs to the THOC2 family.</text>
</comment>
<dbReference type="Pfam" id="PF11732">
    <property type="entry name" value="Thoc2"/>
    <property type="match status" value="1"/>
</dbReference>
<dbReference type="InterPro" id="IPR021418">
    <property type="entry name" value="THO_THOC2_C"/>
</dbReference>
<dbReference type="Pfam" id="PF11262">
    <property type="entry name" value="Tho2"/>
    <property type="match status" value="1"/>
</dbReference>
<reference evidence="11" key="1">
    <citation type="submission" date="2022-11" db="UniProtKB">
        <authorList>
            <consortium name="WormBaseParasite"/>
        </authorList>
    </citation>
    <scope>IDENTIFICATION</scope>
</reference>
<evidence type="ECO:0000256" key="6">
    <source>
        <dbReference type="SAM" id="Coils"/>
    </source>
</evidence>
<evidence type="ECO:0000259" key="7">
    <source>
        <dbReference type="Pfam" id="PF11262"/>
    </source>
</evidence>
<protein>
    <recommendedName>
        <fullName evidence="3">THO complex subunit 2</fullName>
    </recommendedName>
</protein>
<evidence type="ECO:0000259" key="9">
    <source>
        <dbReference type="Pfam" id="PF16134"/>
    </source>
</evidence>
<dbReference type="WBParaSite" id="PSAMB.scaffold705size43410.g8264.t1">
    <property type="protein sequence ID" value="PSAMB.scaffold705size43410.g8264.t1"/>
    <property type="gene ID" value="PSAMB.scaffold705size43410.g8264"/>
</dbReference>
<feature type="domain" description="THO complex subunit 2 N-terminal" evidence="9">
    <location>
        <begin position="14"/>
        <end position="372"/>
    </location>
</feature>
<evidence type="ECO:0000256" key="2">
    <source>
        <dbReference type="ARBA" id="ARBA00007857"/>
    </source>
</evidence>
<dbReference type="GO" id="GO:0006406">
    <property type="term" value="P:mRNA export from nucleus"/>
    <property type="evidence" value="ECO:0007669"/>
    <property type="project" value="InterPro"/>
</dbReference>
<evidence type="ECO:0000256" key="5">
    <source>
        <dbReference type="ARBA" id="ARBA00047033"/>
    </source>
</evidence>
<comment type="subunit">
    <text evidence="5">Component of the THO subcomplex, which is composed of THOC1, THOC2, THOC3, THOC5, THOC6 and THOC7. The THO subcomplex interacts with DDX39B to form the THO-DDX39B complex which multimerizes into a 28-subunit tetrameric assembly. Component of the transcription/export (TREX) complex at least composed of ALYREF/THOC4, DDX39B, SARNP/CIP29, CHTOP and the THO subcomplex; in the complex interacts with THOC1, THOC3, THOC5, THOC7 and DDX39B. TREX seems to have a dynamic structure involving ATP-dependent remodeling. Interacts with POLDIP3 and ZC3H11A.</text>
</comment>
<dbReference type="PANTHER" id="PTHR21597:SF0">
    <property type="entry name" value="THO COMPLEX SUBUNIT 2"/>
    <property type="match status" value="1"/>
</dbReference>
<feature type="coiled-coil region" evidence="6">
    <location>
        <begin position="892"/>
        <end position="948"/>
    </location>
</feature>
<dbReference type="AlphaFoldDB" id="A0A914XA42"/>
<dbReference type="GO" id="GO:0003729">
    <property type="term" value="F:mRNA binding"/>
    <property type="evidence" value="ECO:0007669"/>
    <property type="project" value="TreeGrafter"/>
</dbReference>
<feature type="domain" description="THO complex subunitTHOC2 N-terminal" evidence="8">
    <location>
        <begin position="558"/>
        <end position="633"/>
    </location>
</feature>
<feature type="domain" description="THO complex subunit 2 N-terminal" evidence="9">
    <location>
        <begin position="400"/>
        <end position="555"/>
    </location>
</feature>
<dbReference type="InterPro" id="IPR021726">
    <property type="entry name" value="THO_THOC2_N"/>
</dbReference>
<keyword evidence="4" id="KW-0539">Nucleus</keyword>
<evidence type="ECO:0000259" key="8">
    <source>
        <dbReference type="Pfam" id="PF11732"/>
    </source>
</evidence>
<dbReference type="InterPro" id="IPR032302">
    <property type="entry name" value="THOC2_N"/>
</dbReference>
<evidence type="ECO:0000313" key="10">
    <source>
        <dbReference type="Proteomes" id="UP000887566"/>
    </source>
</evidence>
<evidence type="ECO:0000256" key="1">
    <source>
        <dbReference type="ARBA" id="ARBA00004123"/>
    </source>
</evidence>